<protein>
    <submittedName>
        <fullName evidence="1">Uncharacterized protein</fullName>
    </submittedName>
</protein>
<sequence>MDGAVTCAVFWSSGVNAVTEADLKRLSVDELLANLKRWSHLRKTSEEVYALTLNSFRARREVASMPLAWVTDSALDVVEGLLDCYDFDDLVFMFGRNRAKQGGLALFESSVGRYQAGDVHLGLRQREVSIDGLLWLRREATDAEMCEYYDDLNDEYDELELDDEFGVLVIHVLTRHRAFRRSVERGLNGLSVVDAGTVTLPLTSVDSRLRRSQLPVQLLAGLVGELDVDRFSSLRVETIDRHTSIVSAA</sequence>
<dbReference type="EMBL" id="JAFFGU010000002">
    <property type="protein sequence ID" value="MBM7277389.1"/>
    <property type="molecule type" value="Genomic_DNA"/>
</dbReference>
<dbReference type="AlphaFoldDB" id="A0AAW4G2B4"/>
<reference evidence="1" key="1">
    <citation type="submission" date="2021-02" db="EMBL/GenBank/DDBJ databases">
        <title>Taxonomy, biology and ecology of Rhodococcus bacteria occurring in California pistachio and other woody hosts as revealed by genome sequence analyses.</title>
        <authorList>
            <person name="Riely B."/>
            <person name="Gai Y."/>
        </authorList>
    </citation>
    <scope>NUCLEOTIDE SEQUENCE</scope>
    <source>
        <strain evidence="1">BP-295</strain>
    </source>
</reference>
<gene>
    <name evidence="1" type="ORF">JTZ10_06415</name>
</gene>
<comment type="caution">
    <text evidence="1">The sequence shown here is derived from an EMBL/GenBank/DDBJ whole genome shotgun (WGS) entry which is preliminary data.</text>
</comment>
<organism evidence="1 2">
    <name type="scientific">Gordonia rubripertincta</name>
    <name type="common">Rhodococcus corallinus</name>
    <dbReference type="NCBI Taxonomy" id="36822"/>
    <lineage>
        <taxon>Bacteria</taxon>
        <taxon>Bacillati</taxon>
        <taxon>Actinomycetota</taxon>
        <taxon>Actinomycetes</taxon>
        <taxon>Mycobacteriales</taxon>
        <taxon>Gordoniaceae</taxon>
        <taxon>Gordonia</taxon>
    </lineage>
</organism>
<name>A0AAW4G2B4_GORRU</name>
<evidence type="ECO:0000313" key="1">
    <source>
        <dbReference type="EMBL" id="MBM7277389.1"/>
    </source>
</evidence>
<dbReference type="Proteomes" id="UP001195196">
    <property type="component" value="Unassembled WGS sequence"/>
</dbReference>
<evidence type="ECO:0000313" key="2">
    <source>
        <dbReference type="Proteomes" id="UP001195196"/>
    </source>
</evidence>
<dbReference type="RefSeq" id="WP_204717682.1">
    <property type="nucleotide sequence ID" value="NZ_JAFFGU010000002.1"/>
</dbReference>
<proteinExistence type="predicted"/>
<accession>A0AAW4G2B4</accession>